<evidence type="ECO:0000313" key="2">
    <source>
        <dbReference type="EnsemblProtists" id="HpaP805178"/>
    </source>
</evidence>
<dbReference type="Proteomes" id="UP000011713">
    <property type="component" value="Unassembled WGS sequence"/>
</dbReference>
<evidence type="ECO:0000313" key="3">
    <source>
        <dbReference type="Proteomes" id="UP000011713"/>
    </source>
</evidence>
<dbReference type="VEuPathDB" id="FungiDB:HpaG805178"/>
<sequence length="168" mass="18463">MDQTNETLKTVIQNAQEAVQAALMSIQELWFNQLMKETTEDLKCVAESSAFFKGGGGYRIFYQSPCWTNRNNCMLIKWHCFQAEGVAVPKKSPPVGGHWWVSRKGTEAPVGGFKRHRVGAGTKSGPEAGSGGGRSCGYRACVAGPVWLLCQSVWSRWLLHVRGESIVG</sequence>
<dbReference type="AlphaFoldDB" id="M4BFV8"/>
<dbReference type="EnsemblProtists" id="HpaT805178">
    <property type="protein sequence ID" value="HpaP805178"/>
    <property type="gene ID" value="HpaG805178"/>
</dbReference>
<evidence type="ECO:0000256" key="1">
    <source>
        <dbReference type="SAM" id="MobiDB-lite"/>
    </source>
</evidence>
<dbReference type="InParanoid" id="M4BFV8"/>
<reference evidence="2" key="2">
    <citation type="submission" date="2015-06" db="UniProtKB">
        <authorList>
            <consortium name="EnsemblProtists"/>
        </authorList>
    </citation>
    <scope>IDENTIFICATION</scope>
    <source>
        <strain evidence="2">Emoy2</strain>
    </source>
</reference>
<dbReference type="HOGENOM" id="CLU_1589573_0_0_1"/>
<keyword evidence="3" id="KW-1185">Reference proteome</keyword>
<protein>
    <submittedName>
        <fullName evidence="2">Uncharacterized protein</fullName>
    </submittedName>
</protein>
<name>M4BFV8_HYAAE</name>
<accession>M4BFV8</accession>
<proteinExistence type="predicted"/>
<dbReference type="EMBL" id="JH598219">
    <property type="status" value="NOT_ANNOTATED_CDS"/>
    <property type="molecule type" value="Genomic_DNA"/>
</dbReference>
<reference evidence="3" key="1">
    <citation type="journal article" date="2010" name="Science">
        <title>Signatures of adaptation to obligate biotrophy in the Hyaloperonospora arabidopsidis genome.</title>
        <authorList>
            <person name="Baxter L."/>
            <person name="Tripathy S."/>
            <person name="Ishaque N."/>
            <person name="Boot N."/>
            <person name="Cabral A."/>
            <person name="Kemen E."/>
            <person name="Thines M."/>
            <person name="Ah-Fong A."/>
            <person name="Anderson R."/>
            <person name="Badejoko W."/>
            <person name="Bittner-Eddy P."/>
            <person name="Boore J.L."/>
            <person name="Chibucos M.C."/>
            <person name="Coates M."/>
            <person name="Dehal P."/>
            <person name="Delehaunty K."/>
            <person name="Dong S."/>
            <person name="Downton P."/>
            <person name="Dumas B."/>
            <person name="Fabro G."/>
            <person name="Fronick C."/>
            <person name="Fuerstenberg S.I."/>
            <person name="Fulton L."/>
            <person name="Gaulin E."/>
            <person name="Govers F."/>
            <person name="Hughes L."/>
            <person name="Humphray S."/>
            <person name="Jiang R.H."/>
            <person name="Judelson H."/>
            <person name="Kamoun S."/>
            <person name="Kyung K."/>
            <person name="Meijer H."/>
            <person name="Minx P."/>
            <person name="Morris P."/>
            <person name="Nelson J."/>
            <person name="Phuntumart V."/>
            <person name="Qutob D."/>
            <person name="Rehmany A."/>
            <person name="Rougon-Cardoso A."/>
            <person name="Ryden P."/>
            <person name="Torto-Alalibo T."/>
            <person name="Studholme D."/>
            <person name="Wang Y."/>
            <person name="Win J."/>
            <person name="Wood J."/>
            <person name="Clifton S.W."/>
            <person name="Rogers J."/>
            <person name="Van den Ackerveken G."/>
            <person name="Jones J.D."/>
            <person name="McDowell J.M."/>
            <person name="Beynon J."/>
            <person name="Tyler B.M."/>
        </authorList>
    </citation>
    <scope>NUCLEOTIDE SEQUENCE [LARGE SCALE GENOMIC DNA]</scope>
    <source>
        <strain evidence="3">Emoy2</strain>
    </source>
</reference>
<organism evidence="2 3">
    <name type="scientific">Hyaloperonospora arabidopsidis (strain Emoy2)</name>
    <name type="common">Downy mildew agent</name>
    <name type="synonym">Peronospora arabidopsidis</name>
    <dbReference type="NCBI Taxonomy" id="559515"/>
    <lineage>
        <taxon>Eukaryota</taxon>
        <taxon>Sar</taxon>
        <taxon>Stramenopiles</taxon>
        <taxon>Oomycota</taxon>
        <taxon>Peronosporomycetes</taxon>
        <taxon>Peronosporales</taxon>
        <taxon>Peronosporaceae</taxon>
        <taxon>Hyaloperonospora</taxon>
    </lineage>
</organism>
<feature type="region of interest" description="Disordered" evidence="1">
    <location>
        <begin position="112"/>
        <end position="133"/>
    </location>
</feature>